<evidence type="ECO:0000259" key="2">
    <source>
        <dbReference type="PROSITE" id="PS50125"/>
    </source>
</evidence>
<dbReference type="PANTHER" id="PTHR43081">
    <property type="entry name" value="ADENYLATE CYCLASE, TERMINAL-DIFFERENTIATION SPECIFIC-RELATED"/>
    <property type="match status" value="1"/>
</dbReference>
<feature type="transmembrane region" description="Helical" evidence="1">
    <location>
        <begin position="66"/>
        <end position="83"/>
    </location>
</feature>
<dbReference type="SMART" id="SM00044">
    <property type="entry name" value="CYCc"/>
    <property type="match status" value="1"/>
</dbReference>
<reference evidence="3 4" key="1">
    <citation type="submission" date="2019-03" db="EMBL/GenBank/DDBJ databases">
        <title>Genomic Encyclopedia of Type Strains, Phase IV (KMG-IV): sequencing the most valuable type-strain genomes for metagenomic binning, comparative biology and taxonomic classification.</title>
        <authorList>
            <person name="Goeker M."/>
        </authorList>
    </citation>
    <scope>NUCLEOTIDE SEQUENCE [LARGE SCALE GENOMIC DNA]</scope>
    <source>
        <strain evidence="3 4">DSM 100055</strain>
    </source>
</reference>
<dbReference type="SUPFAM" id="SSF55073">
    <property type="entry name" value="Nucleotide cyclase"/>
    <property type="match status" value="1"/>
</dbReference>
<dbReference type="Proteomes" id="UP000294678">
    <property type="component" value="Unassembled WGS sequence"/>
</dbReference>
<protein>
    <submittedName>
        <fullName evidence="3">Class 3 adenylate cyclase</fullName>
    </submittedName>
</protein>
<name>A0AA46I580_9FUSO</name>
<dbReference type="Pfam" id="PF00211">
    <property type="entry name" value="Guanylate_cyc"/>
    <property type="match status" value="1"/>
</dbReference>
<dbReference type="PANTHER" id="PTHR43081:SF1">
    <property type="entry name" value="ADENYLATE CYCLASE, TERMINAL-DIFFERENTIATION SPECIFIC"/>
    <property type="match status" value="1"/>
</dbReference>
<feature type="transmembrane region" description="Helical" evidence="1">
    <location>
        <begin position="41"/>
        <end position="59"/>
    </location>
</feature>
<dbReference type="AlphaFoldDB" id="A0AA46I580"/>
<evidence type="ECO:0000313" key="3">
    <source>
        <dbReference type="EMBL" id="TDT67425.1"/>
    </source>
</evidence>
<dbReference type="InterPro" id="IPR050697">
    <property type="entry name" value="Adenylyl/Guanylyl_Cyclase_3/4"/>
</dbReference>
<feature type="transmembrane region" description="Helical" evidence="1">
    <location>
        <begin position="182"/>
        <end position="202"/>
    </location>
</feature>
<dbReference type="GO" id="GO:0004016">
    <property type="term" value="F:adenylate cyclase activity"/>
    <property type="evidence" value="ECO:0007669"/>
    <property type="project" value="UniProtKB-ARBA"/>
</dbReference>
<accession>A0AA46I580</accession>
<dbReference type="InterPro" id="IPR029787">
    <property type="entry name" value="Nucleotide_cyclase"/>
</dbReference>
<dbReference type="PROSITE" id="PS50125">
    <property type="entry name" value="GUANYLATE_CYCLASE_2"/>
    <property type="match status" value="1"/>
</dbReference>
<evidence type="ECO:0000313" key="4">
    <source>
        <dbReference type="Proteomes" id="UP000294678"/>
    </source>
</evidence>
<comment type="caution">
    <text evidence="3">The sequence shown here is derived from an EMBL/GenBank/DDBJ whole genome shotgun (WGS) entry which is preliminary data.</text>
</comment>
<dbReference type="RefSeq" id="WP_134113838.1">
    <property type="nucleotide sequence ID" value="NZ_SOBG01000010.1"/>
</dbReference>
<evidence type="ECO:0000256" key="1">
    <source>
        <dbReference type="SAM" id="Phobius"/>
    </source>
</evidence>
<dbReference type="EMBL" id="SOBG01000010">
    <property type="protein sequence ID" value="TDT67425.1"/>
    <property type="molecule type" value="Genomic_DNA"/>
</dbReference>
<dbReference type="Gene3D" id="3.30.70.1230">
    <property type="entry name" value="Nucleotide cyclase"/>
    <property type="match status" value="1"/>
</dbReference>
<dbReference type="InterPro" id="IPR001054">
    <property type="entry name" value="A/G_cyclase"/>
</dbReference>
<proteinExistence type="predicted"/>
<sequence>MTKKTQNFFNEILLYSGQYALFYIIMNFSKDGFKYFNDTGHTILLLILIIQTFFLVYFGKKPIPRFLGSLIAPFFYTLVEFKIDYSFVFNLAHLFFWIFSIIIGSLQAIQLNLKNIKHKKLNEFFITFINITIFLFIYFYFDLKLELLKELNNGVIDEKTFSLKLQINYFNENLKIFLTDPAHIYIIIGGILLAISIAFGRIKILKLNEKIKYLFGIYVDSNIRDKILEDGKGISEKLEATILFSDIRNFTKTSESASPESITKMLNLYFSYWSNIAKKNNGIIDKYIGDAVMIVFKSKTSEIDAVKSAFEMLDSLENIQNILKKEKLPKLENIGIGIHKGEVIAGDIGGNNRLNYTYIGDTVNIASRLESLCKKFQSNIIISKIIFDLLPFKYKKLFIYHNNKILLKGKKEKIKICLYKIINLSYLKYYNCFH</sequence>
<feature type="transmembrane region" description="Helical" evidence="1">
    <location>
        <begin position="89"/>
        <end position="109"/>
    </location>
</feature>
<keyword evidence="4" id="KW-1185">Reference proteome</keyword>
<gene>
    <name evidence="3" type="ORF">EV215_1982</name>
</gene>
<feature type="transmembrane region" description="Helical" evidence="1">
    <location>
        <begin position="121"/>
        <end position="141"/>
    </location>
</feature>
<feature type="transmembrane region" description="Helical" evidence="1">
    <location>
        <begin position="12"/>
        <end position="29"/>
    </location>
</feature>
<dbReference type="GO" id="GO:0009190">
    <property type="term" value="P:cyclic nucleotide biosynthetic process"/>
    <property type="evidence" value="ECO:0007669"/>
    <property type="project" value="InterPro"/>
</dbReference>
<keyword evidence="1" id="KW-0812">Transmembrane</keyword>
<keyword evidence="1" id="KW-0472">Membrane</keyword>
<feature type="domain" description="Guanylate cyclase" evidence="2">
    <location>
        <begin position="241"/>
        <end position="370"/>
    </location>
</feature>
<dbReference type="CDD" id="cd07302">
    <property type="entry name" value="CHD"/>
    <property type="match status" value="1"/>
</dbReference>
<organism evidence="3 4">
    <name type="scientific">Hypnocyclicus thermotrophus</name>
    <dbReference type="NCBI Taxonomy" id="1627895"/>
    <lineage>
        <taxon>Bacteria</taxon>
        <taxon>Fusobacteriati</taxon>
        <taxon>Fusobacteriota</taxon>
        <taxon>Fusobacteriia</taxon>
        <taxon>Fusobacteriales</taxon>
        <taxon>Fusobacteriaceae</taxon>
        <taxon>Hypnocyclicus</taxon>
    </lineage>
</organism>
<keyword evidence="1" id="KW-1133">Transmembrane helix</keyword>
<dbReference type="GO" id="GO:0035556">
    <property type="term" value="P:intracellular signal transduction"/>
    <property type="evidence" value="ECO:0007669"/>
    <property type="project" value="InterPro"/>
</dbReference>